<evidence type="ECO:0000313" key="2">
    <source>
        <dbReference type="EMBL" id="GAA1667900.1"/>
    </source>
</evidence>
<name>A0ABN2GBF2_9ACTN</name>
<organism evidence="2 3">
    <name type="scientific">Kribbella yunnanensis</name>
    <dbReference type="NCBI Taxonomy" id="190194"/>
    <lineage>
        <taxon>Bacteria</taxon>
        <taxon>Bacillati</taxon>
        <taxon>Actinomycetota</taxon>
        <taxon>Actinomycetes</taxon>
        <taxon>Propionibacteriales</taxon>
        <taxon>Kribbellaceae</taxon>
        <taxon>Kribbella</taxon>
    </lineage>
</organism>
<protein>
    <submittedName>
        <fullName evidence="2">Uncharacterized protein</fullName>
    </submittedName>
</protein>
<feature type="compositionally biased region" description="Polar residues" evidence="1">
    <location>
        <begin position="1"/>
        <end position="19"/>
    </location>
</feature>
<comment type="caution">
    <text evidence="2">The sequence shown here is derived from an EMBL/GenBank/DDBJ whole genome shotgun (WGS) entry which is preliminary data.</text>
</comment>
<evidence type="ECO:0000256" key="1">
    <source>
        <dbReference type="SAM" id="MobiDB-lite"/>
    </source>
</evidence>
<keyword evidence="3" id="KW-1185">Reference proteome</keyword>
<dbReference type="Proteomes" id="UP001500280">
    <property type="component" value="Unassembled WGS sequence"/>
</dbReference>
<proteinExistence type="predicted"/>
<feature type="region of interest" description="Disordered" evidence="1">
    <location>
        <begin position="1"/>
        <end position="38"/>
    </location>
</feature>
<gene>
    <name evidence="2" type="ORF">GCM10009745_07830</name>
</gene>
<dbReference type="EMBL" id="BAAANF010000002">
    <property type="protein sequence ID" value="GAA1667900.1"/>
    <property type="molecule type" value="Genomic_DNA"/>
</dbReference>
<reference evidence="2 3" key="1">
    <citation type="journal article" date="2019" name="Int. J. Syst. Evol. Microbiol.">
        <title>The Global Catalogue of Microorganisms (GCM) 10K type strain sequencing project: providing services to taxonomists for standard genome sequencing and annotation.</title>
        <authorList>
            <consortium name="The Broad Institute Genomics Platform"/>
            <consortium name="The Broad Institute Genome Sequencing Center for Infectious Disease"/>
            <person name="Wu L."/>
            <person name="Ma J."/>
        </authorList>
    </citation>
    <scope>NUCLEOTIDE SEQUENCE [LARGE SCALE GENOMIC DNA]</scope>
    <source>
        <strain evidence="2 3">JCM 14307</strain>
    </source>
</reference>
<accession>A0ABN2GBF2</accession>
<evidence type="ECO:0000313" key="3">
    <source>
        <dbReference type="Proteomes" id="UP001500280"/>
    </source>
</evidence>
<sequence>MAQNSDPTTIELNATNNTRRLPYMSPARPSSGVNTAPVSSVTVNNQLTSAADLPVIPGNSGNSGTTIV</sequence>